<dbReference type="Proteomes" id="UP000887540">
    <property type="component" value="Unplaced"/>
</dbReference>
<keyword evidence="1" id="KW-1185">Reference proteome</keyword>
<dbReference type="AlphaFoldDB" id="A0A914CWK5"/>
<protein>
    <submittedName>
        <fullName evidence="2">Uncharacterized protein</fullName>
    </submittedName>
</protein>
<evidence type="ECO:0000313" key="2">
    <source>
        <dbReference type="WBParaSite" id="ACRNAN_scaffold15599.g11762.t1"/>
    </source>
</evidence>
<evidence type="ECO:0000313" key="1">
    <source>
        <dbReference type="Proteomes" id="UP000887540"/>
    </source>
</evidence>
<dbReference type="WBParaSite" id="ACRNAN_scaffold15599.g11762.t1">
    <property type="protein sequence ID" value="ACRNAN_scaffold15599.g11762.t1"/>
    <property type="gene ID" value="ACRNAN_scaffold15599.g11762"/>
</dbReference>
<organism evidence="1 2">
    <name type="scientific">Acrobeloides nanus</name>
    <dbReference type="NCBI Taxonomy" id="290746"/>
    <lineage>
        <taxon>Eukaryota</taxon>
        <taxon>Metazoa</taxon>
        <taxon>Ecdysozoa</taxon>
        <taxon>Nematoda</taxon>
        <taxon>Chromadorea</taxon>
        <taxon>Rhabditida</taxon>
        <taxon>Tylenchina</taxon>
        <taxon>Cephalobomorpha</taxon>
        <taxon>Cephaloboidea</taxon>
        <taxon>Cephalobidae</taxon>
        <taxon>Acrobeloides</taxon>
    </lineage>
</organism>
<accession>A0A914CWK5</accession>
<sequence length="81" mass="9392">MHFCAYNICASDFDDATFLETVEEDETTRMLAEQFNVNHSTIVSRLKGLVLGYRRRIMIPVQKHQKKESVCAHGIDRLPHE</sequence>
<proteinExistence type="predicted"/>
<reference evidence="2" key="1">
    <citation type="submission" date="2022-11" db="UniProtKB">
        <authorList>
            <consortium name="WormBaseParasite"/>
        </authorList>
    </citation>
    <scope>IDENTIFICATION</scope>
</reference>
<name>A0A914CWK5_9BILA</name>